<evidence type="ECO:0000256" key="8">
    <source>
        <dbReference type="ARBA" id="ARBA00022777"/>
    </source>
</evidence>
<evidence type="ECO:0000313" key="14">
    <source>
        <dbReference type="Proteomes" id="UP000010880"/>
    </source>
</evidence>
<name>L0K6Z1_HALHC</name>
<dbReference type="PANTHER" id="PTHR30181">
    <property type="entry name" value="MANNITOL PERMEASE IIC COMPONENT"/>
    <property type="match status" value="1"/>
</dbReference>
<accession>L0K6Z1</accession>
<dbReference type="Gene3D" id="3.40.930.10">
    <property type="entry name" value="Mannitol-specific EII, Chain A"/>
    <property type="match status" value="1"/>
</dbReference>
<evidence type="ECO:0000256" key="6">
    <source>
        <dbReference type="ARBA" id="ARBA00022679"/>
    </source>
</evidence>
<dbReference type="CDD" id="cd00211">
    <property type="entry name" value="PTS_IIA_fru"/>
    <property type="match status" value="1"/>
</dbReference>
<dbReference type="eggNOG" id="COG4668">
    <property type="taxonomic scope" value="Bacteria"/>
</dbReference>
<dbReference type="GO" id="GO:0005886">
    <property type="term" value="C:plasma membrane"/>
    <property type="evidence" value="ECO:0007669"/>
    <property type="project" value="TreeGrafter"/>
</dbReference>
<evidence type="ECO:0000256" key="9">
    <source>
        <dbReference type="ARBA" id="ARBA00029908"/>
    </source>
</evidence>
<dbReference type="Proteomes" id="UP000010880">
    <property type="component" value="Chromosome"/>
</dbReference>
<dbReference type="HOGENOM" id="CLU_072531_3_0_9"/>
<organism evidence="13 14">
    <name type="scientific">Halobacteroides halobius (strain ATCC 35273 / DSM 5150 / MD-1)</name>
    <dbReference type="NCBI Taxonomy" id="748449"/>
    <lineage>
        <taxon>Bacteria</taxon>
        <taxon>Bacillati</taxon>
        <taxon>Bacillota</taxon>
        <taxon>Clostridia</taxon>
        <taxon>Halanaerobiales</taxon>
        <taxon>Halobacteroidaceae</taxon>
        <taxon>Halobacteroides</taxon>
    </lineage>
</organism>
<reference evidence="14" key="1">
    <citation type="submission" date="2012-02" db="EMBL/GenBank/DDBJ databases">
        <title>The complete genome of Halobacteroides halobius DSM 5150.</title>
        <authorList>
            <person name="Lucas S."/>
            <person name="Copeland A."/>
            <person name="Lapidus A."/>
            <person name="Glavina del Rio T."/>
            <person name="Dalin E."/>
            <person name="Tice H."/>
            <person name="Bruce D."/>
            <person name="Goodwin L."/>
            <person name="Pitluck S."/>
            <person name="Peters L."/>
            <person name="Mikhailova N."/>
            <person name="Gu W."/>
            <person name="Kyrpides N."/>
            <person name="Mavromatis K."/>
            <person name="Ivanova N."/>
            <person name="Brettin T."/>
            <person name="Detter J.C."/>
            <person name="Han C."/>
            <person name="Larimer F."/>
            <person name="Land M."/>
            <person name="Hauser L."/>
            <person name="Markowitz V."/>
            <person name="Cheng J.-F."/>
            <person name="Hugenholtz P."/>
            <person name="Woyke T."/>
            <person name="Wu D."/>
            <person name="Tindall B."/>
            <person name="Pomrenke H."/>
            <person name="Brambilla E."/>
            <person name="Klenk H.-P."/>
            <person name="Eisen J.A."/>
        </authorList>
    </citation>
    <scope>NUCLEOTIDE SEQUENCE [LARGE SCALE GENOMIC DNA]</scope>
    <source>
        <strain evidence="14">ATCC 35273 / DSM 5150 / MD-1</strain>
    </source>
</reference>
<dbReference type="SUPFAM" id="SSF55804">
    <property type="entry name" value="Phoshotransferase/anion transport protein"/>
    <property type="match status" value="1"/>
</dbReference>
<evidence type="ECO:0000256" key="5">
    <source>
        <dbReference type="ARBA" id="ARBA00022597"/>
    </source>
</evidence>
<dbReference type="InterPro" id="IPR016152">
    <property type="entry name" value="PTrfase/Anion_transptr"/>
</dbReference>
<dbReference type="GO" id="GO:0090563">
    <property type="term" value="F:protein-phosphocysteine-sugar phosphotransferase activity"/>
    <property type="evidence" value="ECO:0007669"/>
    <property type="project" value="TreeGrafter"/>
</dbReference>
<dbReference type="STRING" id="748449.Halha_0279"/>
<comment type="function">
    <text evidence="1">The phosphoenolpyruvate-dependent sugar phosphotransferase system (sugar PTS), a major carbohydrate active transport system, catalyzes the phosphorylation of incoming sugar substrates concomitantly with their translocation across the cell membrane. The enzyme II CmtAB PTS system is involved in D-mannitol transport.</text>
</comment>
<keyword evidence="8" id="KW-0418">Kinase</keyword>
<evidence type="ECO:0000256" key="2">
    <source>
        <dbReference type="ARBA" id="ARBA00014783"/>
    </source>
</evidence>
<evidence type="ECO:0000256" key="4">
    <source>
        <dbReference type="ARBA" id="ARBA00022553"/>
    </source>
</evidence>
<dbReference type="EMBL" id="CP003359">
    <property type="protein sequence ID" value="AGB40290.1"/>
    <property type="molecule type" value="Genomic_DNA"/>
</dbReference>
<sequence>MGILNFFKEKKKEKKEKLDKVLTKDTIVLGAEAENKTEAIEMGGQLLVDGGYVPSEYIEEMKEREEKVSTYMGNGVAIPHGTADAKKYINKSGVSVIQFPDGVDFGDGNMAYLVISIAGEGDQHLKILQNLATICQDEDETKKMIKADSKEIICEKLLAEEV</sequence>
<proteinExistence type="predicted"/>
<dbReference type="RefSeq" id="WP_015326016.1">
    <property type="nucleotide sequence ID" value="NC_019978.1"/>
</dbReference>
<dbReference type="GO" id="GO:0016301">
    <property type="term" value="F:kinase activity"/>
    <property type="evidence" value="ECO:0007669"/>
    <property type="project" value="UniProtKB-KW"/>
</dbReference>
<dbReference type="PROSITE" id="PS51094">
    <property type="entry name" value="PTS_EIIA_TYPE_2"/>
    <property type="match status" value="1"/>
</dbReference>
<evidence type="ECO:0000313" key="13">
    <source>
        <dbReference type="EMBL" id="AGB40290.1"/>
    </source>
</evidence>
<dbReference type="Pfam" id="PF00359">
    <property type="entry name" value="PTS_EIIA_2"/>
    <property type="match status" value="1"/>
</dbReference>
<protein>
    <recommendedName>
        <fullName evidence="2">Mannitol-specific phosphotransferase enzyme IIA component</fullName>
    </recommendedName>
    <alternativeName>
        <fullName evidence="10">EIIA</fullName>
    </alternativeName>
    <alternativeName>
        <fullName evidence="11">EIII</fullName>
    </alternativeName>
    <alternativeName>
        <fullName evidence="9">PTS system mannitol-specific EIIA component</fullName>
    </alternativeName>
</protein>
<evidence type="ECO:0000256" key="7">
    <source>
        <dbReference type="ARBA" id="ARBA00022683"/>
    </source>
</evidence>
<keyword evidence="14" id="KW-1185">Reference proteome</keyword>
<evidence type="ECO:0000256" key="3">
    <source>
        <dbReference type="ARBA" id="ARBA00022448"/>
    </source>
</evidence>
<keyword evidence="4" id="KW-0597">Phosphoprotein</keyword>
<keyword evidence="5" id="KW-0762">Sugar transport</keyword>
<evidence type="ECO:0000256" key="10">
    <source>
        <dbReference type="ARBA" id="ARBA00030956"/>
    </source>
</evidence>
<keyword evidence="6 13" id="KW-0808">Transferase</keyword>
<keyword evidence="3" id="KW-0813">Transport</keyword>
<dbReference type="KEGG" id="hhl:Halha_0279"/>
<dbReference type="AlphaFoldDB" id="L0K6Z1"/>
<evidence type="ECO:0000256" key="11">
    <source>
        <dbReference type="ARBA" id="ARBA00030962"/>
    </source>
</evidence>
<keyword evidence="7" id="KW-0598">Phosphotransferase system</keyword>
<dbReference type="OrthoDB" id="1640042at2"/>
<evidence type="ECO:0000259" key="12">
    <source>
        <dbReference type="PROSITE" id="PS51094"/>
    </source>
</evidence>
<evidence type="ECO:0000256" key="1">
    <source>
        <dbReference type="ARBA" id="ARBA00002434"/>
    </source>
</evidence>
<dbReference type="PANTHER" id="PTHR30181:SF2">
    <property type="entry name" value="PTS SYSTEM MANNITOL-SPECIFIC EIICBA COMPONENT"/>
    <property type="match status" value="1"/>
</dbReference>
<feature type="domain" description="PTS EIIA type-2" evidence="12">
    <location>
        <begin position="20"/>
        <end position="161"/>
    </location>
</feature>
<dbReference type="InterPro" id="IPR050893">
    <property type="entry name" value="Sugar_PTS"/>
</dbReference>
<dbReference type="GO" id="GO:0009401">
    <property type="term" value="P:phosphoenolpyruvate-dependent sugar phosphotransferase system"/>
    <property type="evidence" value="ECO:0007669"/>
    <property type="project" value="UniProtKB-KW"/>
</dbReference>
<dbReference type="InterPro" id="IPR002178">
    <property type="entry name" value="PTS_EIIA_type-2_dom"/>
</dbReference>
<dbReference type="PROSITE" id="PS00372">
    <property type="entry name" value="PTS_EIIA_TYPE_2_HIS"/>
    <property type="match status" value="1"/>
</dbReference>
<gene>
    <name evidence="13" type="ordered locus">Halha_0279</name>
</gene>